<evidence type="ECO:0000256" key="1">
    <source>
        <dbReference type="SAM" id="Phobius"/>
    </source>
</evidence>
<accession>A0A1K1LPN5</accession>
<keyword evidence="1" id="KW-1133">Transmembrane helix</keyword>
<gene>
    <name evidence="2" type="ORF">SAMN02910280_0648</name>
</gene>
<reference evidence="2 3" key="1">
    <citation type="submission" date="2016-11" db="EMBL/GenBank/DDBJ databases">
        <authorList>
            <person name="Jaros S."/>
            <person name="Januszkiewicz K."/>
            <person name="Wedrychowicz H."/>
        </authorList>
    </citation>
    <scope>NUCLEOTIDE SEQUENCE [LARGE SCALE GENOMIC DNA]</scope>
    <source>
        <strain evidence="2 3">YL228</strain>
    </source>
</reference>
<dbReference type="EMBL" id="FPIP01000001">
    <property type="protein sequence ID" value="SFW12842.1"/>
    <property type="molecule type" value="Genomic_DNA"/>
</dbReference>
<dbReference type="Proteomes" id="UP000183461">
    <property type="component" value="Unassembled WGS sequence"/>
</dbReference>
<dbReference type="AlphaFoldDB" id="A0A1K1LPN5"/>
<keyword evidence="1" id="KW-0812">Transmembrane</keyword>
<organism evidence="2 3">
    <name type="scientific">Ruminococcus flavefaciens</name>
    <dbReference type="NCBI Taxonomy" id="1265"/>
    <lineage>
        <taxon>Bacteria</taxon>
        <taxon>Bacillati</taxon>
        <taxon>Bacillota</taxon>
        <taxon>Clostridia</taxon>
        <taxon>Eubacteriales</taxon>
        <taxon>Oscillospiraceae</taxon>
        <taxon>Ruminococcus</taxon>
    </lineage>
</organism>
<feature type="transmembrane region" description="Helical" evidence="1">
    <location>
        <begin position="25"/>
        <end position="42"/>
    </location>
</feature>
<keyword evidence="1" id="KW-0472">Membrane</keyword>
<proteinExistence type="predicted"/>
<sequence length="122" mass="13138">MGAFCLVGALISVILKQYCSEHSMAVSIAVCVGVMTFFVLLFDDAIDEIRDIFEMAGIAESYISIIFKTLAICCITHITAELCRDSGEGAIASAAELWGRGAVLVLGLPVFKSFLQLIDKLI</sequence>
<evidence type="ECO:0000313" key="2">
    <source>
        <dbReference type="EMBL" id="SFW12842.1"/>
    </source>
</evidence>
<dbReference type="Pfam" id="PF06686">
    <property type="entry name" value="SpoIIIAC"/>
    <property type="match status" value="2"/>
</dbReference>
<evidence type="ECO:0000313" key="3">
    <source>
        <dbReference type="Proteomes" id="UP000183461"/>
    </source>
</evidence>
<name>A0A1K1LPN5_RUMFL</name>
<dbReference type="InterPro" id="IPR025664">
    <property type="entry name" value="Spore_III_AC/AD"/>
</dbReference>
<protein>
    <submittedName>
        <fullName evidence="2">Stage III sporulation protein AC/AD protein family protein</fullName>
    </submittedName>
</protein>